<organism evidence="2 3">
    <name type="scientific">Ilex paraguariensis</name>
    <name type="common">yerba mate</name>
    <dbReference type="NCBI Taxonomy" id="185542"/>
    <lineage>
        <taxon>Eukaryota</taxon>
        <taxon>Viridiplantae</taxon>
        <taxon>Streptophyta</taxon>
        <taxon>Embryophyta</taxon>
        <taxon>Tracheophyta</taxon>
        <taxon>Spermatophyta</taxon>
        <taxon>Magnoliopsida</taxon>
        <taxon>eudicotyledons</taxon>
        <taxon>Gunneridae</taxon>
        <taxon>Pentapetalae</taxon>
        <taxon>asterids</taxon>
        <taxon>campanulids</taxon>
        <taxon>Aquifoliales</taxon>
        <taxon>Aquifoliaceae</taxon>
        <taxon>Ilex</taxon>
    </lineage>
</organism>
<gene>
    <name evidence="2" type="ORF">ILEXP_LOCUS37352</name>
</gene>
<dbReference type="AlphaFoldDB" id="A0ABC8TF85"/>
<name>A0ABC8TF85_9AQUA</name>
<feature type="region of interest" description="Disordered" evidence="1">
    <location>
        <begin position="1"/>
        <end position="83"/>
    </location>
</feature>
<proteinExistence type="predicted"/>
<sequence length="83" mass="9045">MSPEVGGHPLQPPVVQAQPGRPRKARSREPDEPRKDTSQKQCTSSEAPNISQQQRASQDQATASQAPTTSHQQTSGSQPIRFK</sequence>
<dbReference type="EMBL" id="CAUOFW020004991">
    <property type="protein sequence ID" value="CAK9168021.1"/>
    <property type="molecule type" value="Genomic_DNA"/>
</dbReference>
<feature type="compositionally biased region" description="Basic and acidic residues" evidence="1">
    <location>
        <begin position="27"/>
        <end position="38"/>
    </location>
</feature>
<feature type="compositionally biased region" description="Polar residues" evidence="1">
    <location>
        <begin position="39"/>
        <end position="83"/>
    </location>
</feature>
<accession>A0ABC8TF85</accession>
<comment type="caution">
    <text evidence="2">The sequence shown here is derived from an EMBL/GenBank/DDBJ whole genome shotgun (WGS) entry which is preliminary data.</text>
</comment>
<dbReference type="Proteomes" id="UP001642360">
    <property type="component" value="Unassembled WGS sequence"/>
</dbReference>
<evidence type="ECO:0000313" key="3">
    <source>
        <dbReference type="Proteomes" id="UP001642360"/>
    </source>
</evidence>
<evidence type="ECO:0000313" key="2">
    <source>
        <dbReference type="EMBL" id="CAK9168021.1"/>
    </source>
</evidence>
<protein>
    <submittedName>
        <fullName evidence="2">Uncharacterized protein</fullName>
    </submittedName>
</protein>
<reference evidence="2 3" key="1">
    <citation type="submission" date="2024-02" db="EMBL/GenBank/DDBJ databases">
        <authorList>
            <person name="Vignale AGUSTIN F."/>
            <person name="Sosa J E."/>
            <person name="Modenutti C."/>
        </authorList>
    </citation>
    <scope>NUCLEOTIDE SEQUENCE [LARGE SCALE GENOMIC DNA]</scope>
</reference>
<keyword evidence="3" id="KW-1185">Reference proteome</keyword>
<evidence type="ECO:0000256" key="1">
    <source>
        <dbReference type="SAM" id="MobiDB-lite"/>
    </source>
</evidence>